<protein>
    <submittedName>
        <fullName evidence="1">Uncharacterized protein</fullName>
    </submittedName>
</protein>
<proteinExistence type="predicted"/>
<name>A0A2P2LV64_RHIMU</name>
<organism evidence="1">
    <name type="scientific">Rhizophora mucronata</name>
    <name type="common">Asiatic mangrove</name>
    <dbReference type="NCBI Taxonomy" id="61149"/>
    <lineage>
        <taxon>Eukaryota</taxon>
        <taxon>Viridiplantae</taxon>
        <taxon>Streptophyta</taxon>
        <taxon>Embryophyta</taxon>
        <taxon>Tracheophyta</taxon>
        <taxon>Spermatophyta</taxon>
        <taxon>Magnoliopsida</taxon>
        <taxon>eudicotyledons</taxon>
        <taxon>Gunneridae</taxon>
        <taxon>Pentapetalae</taxon>
        <taxon>rosids</taxon>
        <taxon>fabids</taxon>
        <taxon>Malpighiales</taxon>
        <taxon>Rhizophoraceae</taxon>
        <taxon>Rhizophora</taxon>
    </lineage>
</organism>
<sequence>MSSSSNNLDLFLFLGHEKN</sequence>
<dbReference type="EMBL" id="GGEC01041390">
    <property type="protein sequence ID" value="MBX21874.1"/>
    <property type="molecule type" value="Transcribed_RNA"/>
</dbReference>
<accession>A0A2P2LV64</accession>
<reference evidence="1" key="1">
    <citation type="submission" date="2018-02" db="EMBL/GenBank/DDBJ databases">
        <title>Rhizophora mucronata_Transcriptome.</title>
        <authorList>
            <person name="Meera S.P."/>
            <person name="Sreeshan A."/>
            <person name="Augustine A."/>
        </authorList>
    </citation>
    <scope>NUCLEOTIDE SEQUENCE</scope>
    <source>
        <tissue evidence="1">Leaf</tissue>
    </source>
</reference>
<dbReference type="AlphaFoldDB" id="A0A2P2LV64"/>
<evidence type="ECO:0000313" key="1">
    <source>
        <dbReference type="EMBL" id="MBX21874.1"/>
    </source>
</evidence>